<name>A0ACC2TAB0_9FUNG</name>
<proteinExistence type="predicted"/>
<comment type="caution">
    <text evidence="1">The sequence shown here is derived from an EMBL/GenBank/DDBJ whole genome shotgun (WGS) entry which is preliminary data.</text>
</comment>
<organism evidence="1 2">
    <name type="scientific">Entomophthora muscae</name>
    <dbReference type="NCBI Taxonomy" id="34485"/>
    <lineage>
        <taxon>Eukaryota</taxon>
        <taxon>Fungi</taxon>
        <taxon>Fungi incertae sedis</taxon>
        <taxon>Zoopagomycota</taxon>
        <taxon>Entomophthoromycotina</taxon>
        <taxon>Entomophthoromycetes</taxon>
        <taxon>Entomophthorales</taxon>
        <taxon>Entomophthoraceae</taxon>
        <taxon>Entomophthora</taxon>
    </lineage>
</organism>
<dbReference type="EMBL" id="QTSX02003465">
    <property type="protein sequence ID" value="KAJ9071207.1"/>
    <property type="molecule type" value="Genomic_DNA"/>
</dbReference>
<evidence type="ECO:0000313" key="2">
    <source>
        <dbReference type="Proteomes" id="UP001165960"/>
    </source>
</evidence>
<keyword evidence="2" id="KW-1185">Reference proteome</keyword>
<sequence length="123" mass="13837">MPMPPARSGLQLDVIFRVAHPHYDSYTNAFDVSVWKVNGQVSAPIIALDRRLPDDTRFTVVGWGFRRAGGFQSYKLLEIKVPVFNPERDARRSTMISDVKSHFCLAILRASMTLPGRLGALYS</sequence>
<accession>A0ACC2TAB0</accession>
<gene>
    <name evidence="1" type="ORF">DSO57_1039280</name>
</gene>
<protein>
    <submittedName>
        <fullName evidence="1">Uncharacterized protein</fullName>
    </submittedName>
</protein>
<reference evidence="1" key="1">
    <citation type="submission" date="2022-04" db="EMBL/GenBank/DDBJ databases">
        <title>Genome of the entomopathogenic fungus Entomophthora muscae.</title>
        <authorList>
            <person name="Elya C."/>
            <person name="Lovett B.R."/>
            <person name="Lee E."/>
            <person name="Macias A.M."/>
            <person name="Hajek A.E."/>
            <person name="De Bivort B.L."/>
            <person name="Kasson M.T."/>
            <person name="De Fine Licht H.H."/>
            <person name="Stajich J.E."/>
        </authorList>
    </citation>
    <scope>NUCLEOTIDE SEQUENCE</scope>
    <source>
        <strain evidence="1">Berkeley</strain>
    </source>
</reference>
<evidence type="ECO:0000313" key="1">
    <source>
        <dbReference type="EMBL" id="KAJ9071207.1"/>
    </source>
</evidence>
<dbReference type="Proteomes" id="UP001165960">
    <property type="component" value="Unassembled WGS sequence"/>
</dbReference>